<dbReference type="EMBL" id="JBHUNF010000004">
    <property type="protein sequence ID" value="MFD2675044.1"/>
    <property type="molecule type" value="Genomic_DNA"/>
</dbReference>
<protein>
    <recommendedName>
        <fullName evidence="3">PE-PPE domain-containing protein</fullName>
    </recommendedName>
</protein>
<evidence type="ECO:0000313" key="2">
    <source>
        <dbReference type="Proteomes" id="UP001597453"/>
    </source>
</evidence>
<evidence type="ECO:0008006" key="3">
    <source>
        <dbReference type="Google" id="ProtNLM"/>
    </source>
</evidence>
<evidence type="ECO:0000313" key="1">
    <source>
        <dbReference type="EMBL" id="MFD2675044.1"/>
    </source>
</evidence>
<comment type="caution">
    <text evidence="1">The sequence shown here is derived from an EMBL/GenBank/DDBJ whole genome shotgun (WGS) entry which is preliminary data.</text>
</comment>
<name>A0ABW5RKR0_9MICO</name>
<organism evidence="1 2">
    <name type="scientific">Gulosibacter bifidus</name>
    <dbReference type="NCBI Taxonomy" id="272239"/>
    <lineage>
        <taxon>Bacteria</taxon>
        <taxon>Bacillati</taxon>
        <taxon>Actinomycetota</taxon>
        <taxon>Actinomycetes</taxon>
        <taxon>Micrococcales</taxon>
        <taxon>Microbacteriaceae</taxon>
        <taxon>Gulosibacter</taxon>
    </lineage>
</organism>
<accession>A0ABW5RKR0</accession>
<dbReference type="InterPro" id="IPR029058">
    <property type="entry name" value="AB_hydrolase_fold"/>
</dbReference>
<dbReference type="Gene3D" id="3.40.50.1820">
    <property type="entry name" value="alpha/beta hydrolase"/>
    <property type="match status" value="1"/>
</dbReference>
<gene>
    <name evidence="1" type="ORF">ACFSUQ_07025</name>
</gene>
<proteinExistence type="predicted"/>
<dbReference type="SUPFAM" id="SSF53474">
    <property type="entry name" value="alpha/beta-Hydrolases"/>
    <property type="match status" value="1"/>
</dbReference>
<dbReference type="RefSeq" id="WP_066057243.1">
    <property type="nucleotide sequence ID" value="NZ_JBHUNF010000004.1"/>
</dbReference>
<dbReference type="Proteomes" id="UP001597453">
    <property type="component" value="Unassembled WGS sequence"/>
</dbReference>
<reference evidence="2" key="1">
    <citation type="journal article" date="2019" name="Int. J. Syst. Evol. Microbiol.">
        <title>The Global Catalogue of Microorganisms (GCM) 10K type strain sequencing project: providing services to taxonomists for standard genome sequencing and annotation.</title>
        <authorList>
            <consortium name="The Broad Institute Genomics Platform"/>
            <consortium name="The Broad Institute Genome Sequencing Center for Infectious Disease"/>
            <person name="Wu L."/>
            <person name="Ma J."/>
        </authorList>
    </citation>
    <scope>NUCLEOTIDE SEQUENCE [LARGE SCALE GENOMIC DNA]</scope>
    <source>
        <strain evidence="2">TISTR 1511</strain>
    </source>
</reference>
<sequence>MHGQIRVETAHFDTASEHLRAIATQLETVHARISCENWYPSGAEHTPVAFMFDAISLQADVLTLGLPGMAGLAGMVSDHLIQAQQWYELADQTVVQLVASVSDTLIGIAVNGLRQLATVAMGSAVALLGSPGGLAVIAGVGVTSWALTEAGVLPNPLEGLSTLVDNAHVLATPDTVMLLRGLVSAGDEIMNGLGPVPTLGDGQVPREHAAAIAGFAGVAVGAAPMAVKAVPRDQTAKAPESVADLAASIPSTDENGPHATITEYVRADGSTVYTVSVAGTSTTEFGGESGMDNLSNLAAYGNMDAQSLAALREAMQDAGIEPGDEVVFSGYSQGALLITQLAASGEWDTRAVVTAGTPIHGNEIGGQVPVAQLEHDGDLITGLQGWVAPAAGEVSVIRRNPFPEGVPAEAGVLGPHELAAYQETAAQYDALTDEKSVEQRSQILAPVAGATAVATTDYRFTREQ</sequence>
<keyword evidence="2" id="KW-1185">Reference proteome</keyword>